<dbReference type="SUPFAM" id="SSF52540">
    <property type="entry name" value="P-loop containing nucleoside triphosphate hydrolases"/>
    <property type="match status" value="1"/>
</dbReference>
<reference evidence="3 5" key="2">
    <citation type="submission" date="2024-07" db="EMBL/GenBank/DDBJ databases">
        <authorList>
            <person name="Akdeniz Z."/>
        </authorList>
    </citation>
    <scope>NUCLEOTIDE SEQUENCE [LARGE SCALE GENOMIC DNA]</scope>
</reference>
<dbReference type="EMBL" id="CATOUU010000226">
    <property type="protein sequence ID" value="CAI9921518.1"/>
    <property type="molecule type" value="Genomic_DNA"/>
</dbReference>
<dbReference type="EMBL" id="CAXDID020000218">
    <property type="protein sequence ID" value="CAL6058037.1"/>
    <property type="molecule type" value="Genomic_DNA"/>
</dbReference>
<dbReference type="EMBL" id="CAXDID020000173">
    <property type="protein sequence ID" value="CAL6048022.1"/>
    <property type="molecule type" value="Genomic_DNA"/>
</dbReference>
<reference evidence="1" key="1">
    <citation type="submission" date="2023-06" db="EMBL/GenBank/DDBJ databases">
        <authorList>
            <person name="Kurt Z."/>
        </authorList>
    </citation>
    <scope>NUCLEOTIDE SEQUENCE</scope>
</reference>
<dbReference type="Proteomes" id="UP001642409">
    <property type="component" value="Unassembled WGS sequence"/>
</dbReference>
<evidence type="ECO:0000313" key="1">
    <source>
        <dbReference type="EMBL" id="CAI9921518.1"/>
    </source>
</evidence>
<evidence type="ECO:0000313" key="2">
    <source>
        <dbReference type="EMBL" id="CAI9963111.1"/>
    </source>
</evidence>
<dbReference type="AlphaFoldDB" id="A0AA86NLB7"/>
<organism evidence="1">
    <name type="scientific">Hexamita inflata</name>
    <dbReference type="NCBI Taxonomy" id="28002"/>
    <lineage>
        <taxon>Eukaryota</taxon>
        <taxon>Metamonada</taxon>
        <taxon>Diplomonadida</taxon>
        <taxon>Hexamitidae</taxon>
        <taxon>Hexamitinae</taxon>
        <taxon>Hexamita</taxon>
    </lineage>
</organism>
<dbReference type="InterPro" id="IPR027417">
    <property type="entry name" value="P-loop_NTPase"/>
</dbReference>
<sequence length="356" mass="41181">MNNLTSDSIEPLKGCALPLSSFSFTGLFGSPGCGKTTQLQNIADTIVQWSKSTTYDLDKPTICNGTVSHYIYISPSTQTDHTLNNKDSKILIQGTDDNILDLTESIKIMNDRFEQTIKVQNFLRQIAKDIYKEIYNEVNLINRKQILQSHPQYNLILTCLASLNKFKQDYPELRFKETDKNIIQVLSDMTSKQNNLFSRFESCQNNSQSEIQFDGYMVRRPKIILIADDQAGSKLFTNTTSNPFYNLLCIRRHQALFFVGVSLHSPGNMQYSFKMQMNSMLLFRGIPQEKLKLLYDNISSLDSIDFNLNSFIKIYQDITGYNETDMTKKEQYRFNFVYVQSQPIQAIYRNFDTRLK</sequence>
<evidence type="ECO:0000313" key="4">
    <source>
        <dbReference type="EMBL" id="CAL6058037.1"/>
    </source>
</evidence>
<evidence type="ECO:0000313" key="5">
    <source>
        <dbReference type="Proteomes" id="UP001642409"/>
    </source>
</evidence>
<evidence type="ECO:0000313" key="3">
    <source>
        <dbReference type="EMBL" id="CAL6048022.1"/>
    </source>
</evidence>
<name>A0AA86NLB7_9EUKA</name>
<comment type="caution">
    <text evidence="1">The sequence shown here is derived from an EMBL/GenBank/DDBJ whole genome shotgun (WGS) entry which is preliminary data.</text>
</comment>
<keyword evidence="5" id="KW-1185">Reference proteome</keyword>
<gene>
    <name evidence="3" type="ORF">HINF_LOCUS42491</name>
    <name evidence="4" type="ORF">HINF_LOCUS47927</name>
    <name evidence="2" type="ORF">HINF_LOCUS50756</name>
    <name evidence="1" type="ORF">HINF_LOCUS9163</name>
</gene>
<accession>A0AA86NLB7</accession>
<dbReference type="EMBL" id="CATOUU010000964">
    <property type="protein sequence ID" value="CAI9963111.1"/>
    <property type="molecule type" value="Genomic_DNA"/>
</dbReference>
<protein>
    <submittedName>
        <fullName evidence="1">Uncharacterized protein</fullName>
    </submittedName>
</protein>
<proteinExistence type="predicted"/>